<dbReference type="AlphaFoldDB" id="A0A428ZNQ4"/>
<evidence type="ECO:0000313" key="4">
    <source>
        <dbReference type="EMBL" id="RSM89671.1"/>
    </source>
</evidence>
<accession>A0A428ZNQ4</accession>
<dbReference type="Proteomes" id="UP000287547">
    <property type="component" value="Unassembled WGS sequence"/>
</dbReference>
<feature type="chain" id="PRO_5019044984" evidence="3">
    <location>
        <begin position="22"/>
        <end position="423"/>
    </location>
</feature>
<dbReference type="RefSeq" id="WP_037253087.1">
    <property type="nucleotide sequence ID" value="NZ_QHKI01000003.1"/>
</dbReference>
<dbReference type="InterPro" id="IPR050490">
    <property type="entry name" value="Bact_solute-bd_prot1"/>
</dbReference>
<reference evidence="4 5" key="1">
    <citation type="submission" date="2018-05" db="EMBL/GenBank/DDBJ databases">
        <title>Evolution of GPA BGCs.</title>
        <authorList>
            <person name="Waglechner N."/>
            <person name="Wright G.D."/>
        </authorList>
    </citation>
    <scope>NUCLEOTIDE SEQUENCE [LARGE SCALE GENOMIC DNA]</scope>
    <source>
        <strain evidence="4 5">A82846</strain>
    </source>
</reference>
<evidence type="ECO:0000256" key="3">
    <source>
        <dbReference type="SAM" id="SignalP"/>
    </source>
</evidence>
<dbReference type="Pfam" id="PF01547">
    <property type="entry name" value="SBP_bac_1"/>
    <property type="match status" value="1"/>
</dbReference>
<protein>
    <submittedName>
        <fullName evidence="4">ABC transporter substrate-binding protein</fullName>
    </submittedName>
</protein>
<sequence>MKQALCLGVVAALAIAGCAPAGSQSPATGGKKEISFLVFETPNLTPQYWDDAIKRVTDEHPDIVVKKVVAPSAGERNGYAKQLLASGQLPDVLQAIAPAGFAESGNLYAWSDEELKNYEFPKSNPLGGKIYQLPYNTQPTPLVYYNKKLFADAGITAPPKTYTELLDASAKLKAKGITPFVVGGGGKDSFAAGYIWIALVGTDVYRTQPDFLVKRRAGQVTFSDPAFTKATRKFADLVADGYVDKAGLSRDYPSTERAFLDGKGAMYPMGSWFAASADANKPPFDIGVFAWPTDDGKTVVPAYTGGGPIVNAKSKNLDAARTFALEFNQNAANNDVLVKTDAAIIAIKGYQPPPMGPVYNETLNVLKSGTVVNAFTVETGDDALLPGVGDKAFAIAQQIIAGTTDGASASRLLDEEWAKAGGR</sequence>
<evidence type="ECO:0000256" key="2">
    <source>
        <dbReference type="ARBA" id="ARBA00022448"/>
    </source>
</evidence>
<evidence type="ECO:0000256" key="1">
    <source>
        <dbReference type="ARBA" id="ARBA00008520"/>
    </source>
</evidence>
<dbReference type="PROSITE" id="PS51257">
    <property type="entry name" value="PROKAR_LIPOPROTEIN"/>
    <property type="match status" value="1"/>
</dbReference>
<gene>
    <name evidence="4" type="ORF">DMH04_06790</name>
</gene>
<dbReference type="InterPro" id="IPR006059">
    <property type="entry name" value="SBP"/>
</dbReference>
<dbReference type="PANTHER" id="PTHR43649:SF29">
    <property type="entry name" value="OSMOPROTECTIVE COMPOUNDS-BINDING PROTEIN GGTB"/>
    <property type="match status" value="1"/>
</dbReference>
<organism evidence="4 5">
    <name type="scientific">Kibdelosporangium aridum</name>
    <dbReference type="NCBI Taxonomy" id="2030"/>
    <lineage>
        <taxon>Bacteria</taxon>
        <taxon>Bacillati</taxon>
        <taxon>Actinomycetota</taxon>
        <taxon>Actinomycetes</taxon>
        <taxon>Pseudonocardiales</taxon>
        <taxon>Pseudonocardiaceae</taxon>
        <taxon>Kibdelosporangium</taxon>
    </lineage>
</organism>
<dbReference type="SUPFAM" id="SSF53850">
    <property type="entry name" value="Periplasmic binding protein-like II"/>
    <property type="match status" value="1"/>
</dbReference>
<feature type="signal peptide" evidence="3">
    <location>
        <begin position="1"/>
        <end position="21"/>
    </location>
</feature>
<comment type="caution">
    <text evidence="4">The sequence shown here is derived from an EMBL/GenBank/DDBJ whole genome shotgun (WGS) entry which is preliminary data.</text>
</comment>
<dbReference type="EMBL" id="QHKI01000003">
    <property type="protein sequence ID" value="RSM89671.1"/>
    <property type="molecule type" value="Genomic_DNA"/>
</dbReference>
<dbReference type="Gene3D" id="3.40.190.10">
    <property type="entry name" value="Periplasmic binding protein-like II"/>
    <property type="match status" value="2"/>
</dbReference>
<proteinExistence type="inferred from homology"/>
<keyword evidence="3" id="KW-0732">Signal</keyword>
<evidence type="ECO:0000313" key="5">
    <source>
        <dbReference type="Proteomes" id="UP000287547"/>
    </source>
</evidence>
<keyword evidence="2" id="KW-0813">Transport</keyword>
<comment type="similarity">
    <text evidence="1">Belongs to the bacterial solute-binding protein 1 family.</text>
</comment>
<dbReference type="OrthoDB" id="358201at2"/>
<name>A0A428ZNQ4_KIBAR</name>
<dbReference type="PANTHER" id="PTHR43649">
    <property type="entry name" value="ARABINOSE-BINDING PROTEIN-RELATED"/>
    <property type="match status" value="1"/>
</dbReference>